<dbReference type="RefSeq" id="XP_018110813.1">
    <property type="nucleotide sequence ID" value="XM_018255324.2"/>
</dbReference>
<dbReference type="AGR" id="Xenbase:XB-GENE-17337908"/>
<feature type="compositionally biased region" description="Polar residues" evidence="1">
    <location>
        <begin position="1202"/>
        <end position="1225"/>
    </location>
</feature>
<feature type="region of interest" description="Disordered" evidence="1">
    <location>
        <begin position="575"/>
        <end position="611"/>
    </location>
</feature>
<gene>
    <name evidence="6 7" type="primary">ticrr.S</name>
</gene>
<feature type="compositionally biased region" description="Basic and acidic residues" evidence="1">
    <location>
        <begin position="1226"/>
        <end position="1235"/>
    </location>
</feature>
<dbReference type="GO" id="GO:0005634">
    <property type="term" value="C:nucleus"/>
    <property type="evidence" value="ECO:0000318"/>
    <property type="project" value="GO_Central"/>
</dbReference>
<feature type="region of interest" description="Disordered" evidence="1">
    <location>
        <begin position="1059"/>
        <end position="1246"/>
    </location>
</feature>
<dbReference type="CTD" id="108712846"/>
<sequence length="2020" mass="225566">MSPSHNVVLLVDTAESSDKSRLRRVSLRLLNFLACRAGLGQVRWSYRFLNSLGGRCRPPRRSDLRQLGPRGWEEFEDELESCWERAQNCRSSSTKSSRAQLIQTALMETLADFQWDRPDITSPTKPNLLRSRRGRIVAADEPLKAEPPDISNRNCRNTIFLLSPCPHSRTELGQFAAKSGDFEAQKVMDKLLPKSLQKIVISKRVRVYWLDCSDWTEFGSSSDHSGYWTMVELMHLVEGRILPSESILGSSCQKAKTLPSFSVSPINIPFESVLNYLIFSEADYQLWFPRRDGILFFTGKDGTQQWNCAVSLDPVSVSRKLSTSLMTIELKGTVQNCNLHQAGLRLETWLLHNSDCVQLQKLAKELMLKELHMIATVTLEDNVLPRTGILSPLSETATVLNVICSERTLGLDRLHGQCSANETDKQTFSDLPDIVMSVLNHVYSSEDNTLALDFSVPEWIKQELSQSSKWTSSVTERWYPLSGVSGASCNLMESFSLINAASSNCDEHLKFDQELTNHLSEFYQKKSVEGAGLGVHGENQKKRGLPRTPVRQKMKTMPRALQMLNAARLNVKVKKAQPDSILPVPNEKNSQMKRRSSGKQDDKQKQLKSTGFKSEHDLASYIKENYEKAVSLIDDSTMTWARDTLATIKSYMKTIGSEQIETDAMDKARLLFKTSKVIRQSYGNNQDKEVKLKECQLQVFLRLELFVQCPVIQTDTDELELIVEEIADILRIVSLTEDPLFLTKFLEEHVLTQYIASVPKILADIYFSLGSQIPEELAVVLPSDGDDSIMNEEKSVKSQPSISRVPSVAPIGAETDQLEDLRTRSAKKRRSTALARHRSVAESSQGFRQIEMPKKQLNKENLKSKAIVVIENVPLPAQPQKDAEAKVRRNLFVQEPRSPNKTKRCSKMPRSQSVSAVEGLKRKRSKSHDSSKDHYKLLTKKVSETPLHKQTANRLLQRQIKGRPSESNSNISIVEESPAKEIRDIDLRRSPRIKQLSLTRRNSSTFYASQPKSRNLERVNSATRSQLSRDQTGNSSISEVKTPKRLLFGEVFDMISPPTTKRSRRILDTINPVYKTPGKTPRKTPSKNIPNLKDQPEKIHTKSPCSPRTPHTPARTPKRLKTPSKGSSERKKAAKNLGKLFSPSKTEEKSPLNLLGRRSKRLAQRTPEKDGSPNKQSICQTLLEVKTPQKLQRLESKDFRSPSRTPKRSNSTTPTKQSMQISNTPRKSDPKHPQECESPGRSGYNLQTPQKHILASVPNTPILQTPQKPILASVPRTPVCHTPQKSMWPSVTNTPVCQTPQKAILTSVMSTPVFQTPQKPILASVPNTPILKTPQRSALTSVSHTPSPKTYIMKELNVALTRMRQCTPEKVLGSDLSSSVTSSSALKSFCSEKATSICQKPKKSSIALINHCYLQESGAPAPLTDSLQNNNDGTKAETTYTVPAHIPTQMQNVIFAGECTDSLSPTFVSSSSIPFKDKSLSPDLEDALSDVTSSKAEEVTIVSEKLDSSSLDSQGATDSFINSSQTEESIDISEARVVSTEASELKMKVLITRKPSGSGLSYLPTTPKSLGNVFSTSTYGLRCTPDRRQREAAARLGTPEIPAKFSTPKSHLKMIPQSTYEVELEMQESGLPKLRFKRTDSNSTIDMDFNKTPKISRKRKGNESPFNEKWCSKHVVRTESACVSPSCVRTSHYTPGKSGIQTFICQSYTPNRCASAAASPSQSHTGVPWTPSPKHKEKLSTDVINSWPRKKKATALCSNLLKCDKIPEYPEEDGGDFELEGVSKLLEKSPVIGQQRKVDGGTFGLGSRKRVFSLVSPTKETTNHVKRLCTFNRHEDSSMVTHQTKEEMEIFSSDQSLSSYLNSSQQSICDDVFNMTACCYSVSAEPCLACLFPPVKFCKKVTNYFFFLQFLQLVKYDVFSFIYCFSFLGFTPPSKVLKNPLSASGLLSLTQSPLLYKGKTPSSKRKKTIQDVFSDVDSDQGTPTRKRQVNPAAVSDDSPLGKANVLSSIGKTPSRKKLIT</sequence>
<dbReference type="GO" id="GO:0010212">
    <property type="term" value="P:response to ionizing radiation"/>
    <property type="evidence" value="ECO:0007669"/>
    <property type="project" value="InterPro"/>
</dbReference>
<dbReference type="GO" id="GO:0030174">
    <property type="term" value="P:regulation of DNA-templated DNA replication initiation"/>
    <property type="evidence" value="ECO:0000318"/>
    <property type="project" value="GO_Central"/>
</dbReference>
<reference evidence="5" key="1">
    <citation type="submission" date="2024-06" db="UniProtKB">
        <authorList>
            <consortium name="RefSeq"/>
        </authorList>
    </citation>
    <scope>NUCLEOTIDE SEQUENCE [LARGE SCALE GENOMIC DNA]</scope>
    <source>
        <strain evidence="5">J_2021</strain>
    </source>
</reference>
<dbReference type="Proteomes" id="UP000186698">
    <property type="component" value="Chromosome 3S"/>
</dbReference>
<dbReference type="Pfam" id="PF21855">
    <property type="entry name" value="Treslin_STD"/>
    <property type="match status" value="1"/>
</dbReference>
<dbReference type="InterPro" id="IPR053919">
    <property type="entry name" value="Treslin_N"/>
</dbReference>
<dbReference type="GeneID" id="108712846"/>
<dbReference type="InterPro" id="IPR032746">
    <property type="entry name" value="Treslin_M"/>
</dbReference>
<evidence type="ECO:0000313" key="6">
    <source>
        <dbReference type="RefSeq" id="XP_018110813.1"/>
    </source>
</evidence>
<accession>A0A8J0UVC8</accession>
<feature type="region of interest" description="Disordered" evidence="1">
    <location>
        <begin position="1975"/>
        <end position="2020"/>
    </location>
</feature>
<dbReference type="Pfam" id="PF21854">
    <property type="entry name" value="Treslin_N"/>
    <property type="match status" value="1"/>
</dbReference>
<organism evidence="5 6">
    <name type="scientific">Xenopus laevis</name>
    <name type="common">African clawed frog</name>
    <dbReference type="NCBI Taxonomy" id="8355"/>
    <lineage>
        <taxon>Eukaryota</taxon>
        <taxon>Metazoa</taxon>
        <taxon>Chordata</taxon>
        <taxon>Craniata</taxon>
        <taxon>Vertebrata</taxon>
        <taxon>Euteleostomi</taxon>
        <taxon>Amphibia</taxon>
        <taxon>Batrachia</taxon>
        <taxon>Anura</taxon>
        <taxon>Pipoidea</taxon>
        <taxon>Pipidae</taxon>
        <taxon>Xenopodinae</taxon>
        <taxon>Xenopus</taxon>
        <taxon>Xenopus</taxon>
    </lineage>
</organism>
<name>A0A8J0UVC8_XENLA</name>
<dbReference type="InterPro" id="IPR026153">
    <property type="entry name" value="Treslin"/>
</dbReference>
<feature type="compositionally biased region" description="Polar residues" evidence="1">
    <location>
        <begin position="1002"/>
        <end position="1039"/>
    </location>
</feature>
<reference evidence="6" key="2">
    <citation type="submission" date="2025-08" db="UniProtKB">
        <authorList>
            <consortium name="RefSeq"/>
        </authorList>
    </citation>
    <scope>IDENTIFICATION</scope>
    <source>
        <strain evidence="6">J_2021</strain>
        <tissue evidence="6">Erythrocytes</tissue>
    </source>
</reference>
<dbReference type="Pfam" id="PF15292">
    <property type="entry name" value="Treslin_M"/>
    <property type="match status" value="1"/>
</dbReference>
<dbReference type="KEGG" id="xla:108712846"/>
<evidence type="ECO:0000313" key="5">
    <source>
        <dbReference type="Proteomes" id="UP000186698"/>
    </source>
</evidence>
<dbReference type="GO" id="GO:0033314">
    <property type="term" value="P:mitotic DNA replication checkpoint signaling"/>
    <property type="evidence" value="ECO:0000318"/>
    <property type="project" value="GO_Central"/>
</dbReference>
<evidence type="ECO:0000259" key="2">
    <source>
        <dbReference type="Pfam" id="PF15292"/>
    </source>
</evidence>
<dbReference type="PANTHER" id="PTHR21556">
    <property type="entry name" value="TRESLIN"/>
    <property type="match status" value="1"/>
</dbReference>
<evidence type="ECO:0000259" key="3">
    <source>
        <dbReference type="Pfam" id="PF21854"/>
    </source>
</evidence>
<evidence type="ECO:0000259" key="4">
    <source>
        <dbReference type="Pfam" id="PF21855"/>
    </source>
</evidence>
<feature type="region of interest" description="Disordered" evidence="1">
    <location>
        <begin position="893"/>
        <end position="934"/>
    </location>
</feature>
<feature type="compositionally biased region" description="Basic residues" evidence="1">
    <location>
        <begin position="542"/>
        <end position="553"/>
    </location>
</feature>
<evidence type="ECO:0000313" key="7">
    <source>
        <dbReference type="Xenbase" id="XB-GENE-17337908"/>
    </source>
</evidence>
<feature type="region of interest" description="Disordered" evidence="1">
    <location>
        <begin position="1002"/>
        <end position="1041"/>
    </location>
</feature>
<dbReference type="GO" id="GO:0003682">
    <property type="term" value="F:chromatin binding"/>
    <property type="evidence" value="ECO:0000318"/>
    <property type="project" value="GO_Central"/>
</dbReference>
<feature type="region of interest" description="Disordered" evidence="1">
    <location>
        <begin position="1716"/>
        <end position="1736"/>
    </location>
</feature>
<feature type="region of interest" description="Disordered" evidence="1">
    <location>
        <begin position="534"/>
        <end position="553"/>
    </location>
</feature>
<feature type="domain" description="Treslin N-terminal" evidence="3">
    <location>
        <begin position="5"/>
        <end position="197"/>
    </location>
</feature>
<dbReference type="GO" id="GO:0006260">
    <property type="term" value="P:DNA replication"/>
    <property type="evidence" value="ECO:0000318"/>
    <property type="project" value="GO_Central"/>
</dbReference>
<dbReference type="InterPro" id="IPR053920">
    <property type="entry name" value="Treslin_STD"/>
</dbReference>
<protein>
    <submittedName>
        <fullName evidence="6">Treslin-like isoform X1</fullName>
    </submittedName>
</protein>
<feature type="compositionally biased region" description="Basic and acidic residues" evidence="1">
    <location>
        <begin position="1192"/>
        <end position="1201"/>
    </location>
</feature>
<keyword evidence="5" id="KW-1185">Reference proteome</keyword>
<feature type="compositionally biased region" description="Polar residues" evidence="1">
    <location>
        <begin position="1716"/>
        <end position="1725"/>
    </location>
</feature>
<dbReference type="GO" id="GO:0007095">
    <property type="term" value="P:mitotic G2 DNA damage checkpoint signaling"/>
    <property type="evidence" value="ECO:0000318"/>
    <property type="project" value="GO_Central"/>
</dbReference>
<feature type="domain" description="Treslin M" evidence="2">
    <location>
        <begin position="268"/>
        <end position="403"/>
    </location>
</feature>
<feature type="domain" description="Treslin STD" evidence="4">
    <location>
        <begin position="617"/>
        <end position="769"/>
    </location>
</feature>
<evidence type="ECO:0000256" key="1">
    <source>
        <dbReference type="SAM" id="MobiDB-lite"/>
    </source>
</evidence>
<dbReference type="PANTHER" id="PTHR21556:SF2">
    <property type="entry name" value="TRESLIN"/>
    <property type="match status" value="1"/>
</dbReference>
<dbReference type="Xenbase" id="XB-GENE-17337908">
    <property type="gene designation" value="ticrr.S"/>
</dbReference>
<dbReference type="OrthoDB" id="5812172at2759"/>
<proteinExistence type="predicted"/>